<dbReference type="EMBL" id="CP092109">
    <property type="protein sequence ID" value="UWZ79069.1"/>
    <property type="molecule type" value="Genomic_DNA"/>
</dbReference>
<dbReference type="InterPro" id="IPR001789">
    <property type="entry name" value="Sig_transdc_resp-reg_receiver"/>
</dbReference>
<evidence type="ECO:0000313" key="4">
    <source>
        <dbReference type="Proteomes" id="UP001060414"/>
    </source>
</evidence>
<dbReference type="InterPro" id="IPR009875">
    <property type="entry name" value="PilZ_domain"/>
</dbReference>
<dbReference type="Pfam" id="PF07238">
    <property type="entry name" value="PilZ"/>
    <property type="match status" value="1"/>
</dbReference>
<proteinExistence type="predicted"/>
<accession>A0ABY5ZMY3</accession>
<reference evidence="3" key="1">
    <citation type="journal article" date="2022" name="Environ. Microbiol.">
        <title>Geoalkalibacter halelectricus SAP #1 sp. nov. possessing extracellular electron transfer and mineral#reducing capabilities from a haloalkaline environment.</title>
        <authorList>
            <person name="Yadav S."/>
            <person name="Singh R."/>
            <person name="Sundharam S.S."/>
            <person name="Chaudhary S."/>
            <person name="Krishnamurthi S."/>
            <person name="Patil S.A."/>
        </authorList>
    </citation>
    <scope>NUCLEOTIDE SEQUENCE</scope>
    <source>
        <strain evidence="3">SAP-1</strain>
    </source>
</reference>
<sequence length="258" mass="29081">MSRKFVIIDHSPALRKIIGAKIRANLDDVQILEADNPESGLSLIQDHRCHLVIYLWDGMDSRGFSLHAKLSQLPSDQRVPFLLLTTSDTAGNLRQIEEAGIEEYLLLPCPSRQFAETLNRVCNPVSLRRDKRYAVQDTIFLLEQRGHALQGNVINASLGGMLCEIPFSEAFNWSLPASASINFFIDGKNIVAPHLYSTVVQLTVTHRHPDFSPRKLRISFRFLQVPDETRKSLEEVFSKAEESEQLSGFVPAREEAAL</sequence>
<evidence type="ECO:0000256" key="1">
    <source>
        <dbReference type="PROSITE-ProRule" id="PRU00169"/>
    </source>
</evidence>
<dbReference type="RefSeq" id="WP_260747424.1">
    <property type="nucleotide sequence ID" value="NZ_CP092109.1"/>
</dbReference>
<dbReference type="PROSITE" id="PS50110">
    <property type="entry name" value="RESPONSE_REGULATORY"/>
    <property type="match status" value="1"/>
</dbReference>
<name>A0ABY5ZMY3_9BACT</name>
<organism evidence="3 4">
    <name type="scientific">Geoalkalibacter halelectricus</name>
    <dbReference type="NCBI Taxonomy" id="2847045"/>
    <lineage>
        <taxon>Bacteria</taxon>
        <taxon>Pseudomonadati</taxon>
        <taxon>Thermodesulfobacteriota</taxon>
        <taxon>Desulfuromonadia</taxon>
        <taxon>Desulfuromonadales</taxon>
        <taxon>Geoalkalibacteraceae</taxon>
        <taxon>Geoalkalibacter</taxon>
    </lineage>
</organism>
<keyword evidence="4" id="KW-1185">Reference proteome</keyword>
<protein>
    <submittedName>
        <fullName evidence="3">PilZ domain-containing protein</fullName>
    </submittedName>
</protein>
<dbReference type="SUPFAM" id="SSF52172">
    <property type="entry name" value="CheY-like"/>
    <property type="match status" value="1"/>
</dbReference>
<gene>
    <name evidence="3" type="ORF">L9S41_15490</name>
</gene>
<evidence type="ECO:0000259" key="2">
    <source>
        <dbReference type="PROSITE" id="PS50110"/>
    </source>
</evidence>
<feature type="domain" description="Response regulatory" evidence="2">
    <location>
        <begin position="4"/>
        <end position="122"/>
    </location>
</feature>
<dbReference type="Proteomes" id="UP001060414">
    <property type="component" value="Chromosome"/>
</dbReference>
<evidence type="ECO:0000313" key="3">
    <source>
        <dbReference type="EMBL" id="UWZ79069.1"/>
    </source>
</evidence>
<dbReference type="InterPro" id="IPR011006">
    <property type="entry name" value="CheY-like_superfamily"/>
</dbReference>
<dbReference type="Gene3D" id="3.40.50.2300">
    <property type="match status" value="1"/>
</dbReference>
<comment type="caution">
    <text evidence="1">Lacks conserved residue(s) required for the propagation of feature annotation.</text>
</comment>